<comment type="caution">
    <text evidence="1">The sequence shown here is derived from an EMBL/GenBank/DDBJ whole genome shotgun (WGS) entry which is preliminary data.</text>
</comment>
<dbReference type="AlphaFoldDB" id="A0A2I1CA80"/>
<dbReference type="EMBL" id="MSZS01000004">
    <property type="protein sequence ID" value="PKX94539.1"/>
    <property type="molecule type" value="Genomic_DNA"/>
</dbReference>
<evidence type="ECO:0000313" key="2">
    <source>
        <dbReference type="Proteomes" id="UP000234474"/>
    </source>
</evidence>
<sequence>MVLKCIRVAHAIHANTVISCSHDMYVYIISLGRSRTRREVLSYGCYVFRSLLHHTELSCASNKYPVATDSVRLMDSDL</sequence>
<evidence type="ECO:0000313" key="1">
    <source>
        <dbReference type="EMBL" id="PKX94539.1"/>
    </source>
</evidence>
<gene>
    <name evidence="1" type="ORF">P174DRAFT_186403</name>
</gene>
<accession>A0A2I1CA80</accession>
<dbReference type="PROSITE" id="PS51257">
    <property type="entry name" value="PROKAR_LIPOPROTEIN"/>
    <property type="match status" value="1"/>
</dbReference>
<keyword evidence="2" id="KW-1185">Reference proteome</keyword>
<organism evidence="1 2">
    <name type="scientific">Aspergillus novofumigatus (strain IBT 16806)</name>
    <dbReference type="NCBI Taxonomy" id="1392255"/>
    <lineage>
        <taxon>Eukaryota</taxon>
        <taxon>Fungi</taxon>
        <taxon>Dikarya</taxon>
        <taxon>Ascomycota</taxon>
        <taxon>Pezizomycotina</taxon>
        <taxon>Eurotiomycetes</taxon>
        <taxon>Eurotiomycetidae</taxon>
        <taxon>Eurotiales</taxon>
        <taxon>Aspergillaceae</taxon>
        <taxon>Aspergillus</taxon>
        <taxon>Aspergillus subgen. Fumigati</taxon>
    </lineage>
</organism>
<dbReference type="VEuPathDB" id="FungiDB:P174DRAFT_186403"/>
<dbReference type="Proteomes" id="UP000234474">
    <property type="component" value="Unassembled WGS sequence"/>
</dbReference>
<name>A0A2I1CA80_ASPN1</name>
<proteinExistence type="predicted"/>
<dbReference type="RefSeq" id="XP_024683134.1">
    <property type="nucleotide sequence ID" value="XM_024821269.1"/>
</dbReference>
<dbReference type="GeneID" id="36528595"/>
<reference evidence="2" key="1">
    <citation type="journal article" date="2018" name="Proc. Natl. Acad. Sci. U.S.A.">
        <title>Linking secondary metabolites to gene clusters through genome sequencing of six diverse Aspergillus species.</title>
        <authorList>
            <person name="Kaerboelling I."/>
            <person name="Vesth T.C."/>
            <person name="Frisvad J.C."/>
            <person name="Nybo J.L."/>
            <person name="Theobald S."/>
            <person name="Kuo A."/>
            <person name="Bowyer P."/>
            <person name="Matsuda Y."/>
            <person name="Mondo S."/>
            <person name="Lyhne E.K."/>
            <person name="Kogle M.E."/>
            <person name="Clum A."/>
            <person name="Lipzen A."/>
            <person name="Salamov A."/>
            <person name="Ngan C.Y."/>
            <person name="Daum C."/>
            <person name="Chiniquy J."/>
            <person name="Barry K."/>
            <person name="LaButti K."/>
            <person name="Haridas S."/>
            <person name="Simmons B.A."/>
            <person name="Magnuson J.K."/>
            <person name="Mortensen U.H."/>
            <person name="Larsen T.O."/>
            <person name="Grigoriev I.V."/>
            <person name="Baker S.E."/>
            <person name="Andersen M.R."/>
        </authorList>
    </citation>
    <scope>NUCLEOTIDE SEQUENCE [LARGE SCALE GENOMIC DNA]</scope>
    <source>
        <strain evidence="2">IBT 16806</strain>
    </source>
</reference>
<protein>
    <submittedName>
        <fullName evidence="1">Uncharacterized protein</fullName>
    </submittedName>
</protein>